<dbReference type="OrthoDB" id="9803456at2"/>
<keyword evidence="6 7" id="KW-0012">Acyltransferase</keyword>
<proteinExistence type="predicted"/>
<dbReference type="PANTHER" id="PTHR30606">
    <property type="entry name" value="LIPID A BIOSYNTHESIS LAUROYL ACYLTRANSFERASE"/>
    <property type="match status" value="1"/>
</dbReference>
<dbReference type="HOGENOM" id="CLU_049421_0_0_6"/>
<keyword evidence="5" id="KW-0472">Membrane</keyword>
<dbReference type="PIRSF" id="PIRSF026649">
    <property type="entry name" value="MsbB"/>
    <property type="match status" value="1"/>
</dbReference>
<dbReference type="GO" id="GO:0009247">
    <property type="term" value="P:glycolipid biosynthetic process"/>
    <property type="evidence" value="ECO:0007669"/>
    <property type="project" value="UniProtKB-ARBA"/>
</dbReference>
<keyword evidence="8" id="KW-1185">Reference proteome</keyword>
<dbReference type="Pfam" id="PF03279">
    <property type="entry name" value="Lip_A_acyltrans"/>
    <property type="match status" value="1"/>
</dbReference>
<evidence type="ECO:0000256" key="5">
    <source>
        <dbReference type="ARBA" id="ARBA00023136"/>
    </source>
</evidence>
<accession>H8L2A6</accession>
<evidence type="ECO:0000256" key="2">
    <source>
        <dbReference type="ARBA" id="ARBA00022475"/>
    </source>
</evidence>
<dbReference type="STRING" id="767434.Fraau_0245"/>
<dbReference type="eggNOG" id="COG1560">
    <property type="taxonomic scope" value="Bacteria"/>
</dbReference>
<evidence type="ECO:0000313" key="7">
    <source>
        <dbReference type="EMBL" id="AFC84740.1"/>
    </source>
</evidence>
<evidence type="ECO:0000256" key="6">
    <source>
        <dbReference type="ARBA" id="ARBA00023315"/>
    </source>
</evidence>
<protein>
    <submittedName>
        <fullName evidence="7">Lauroyl/myristoyl acyltransferase</fullName>
    </submittedName>
</protein>
<dbReference type="GO" id="GO:0005886">
    <property type="term" value="C:plasma membrane"/>
    <property type="evidence" value="ECO:0007669"/>
    <property type="project" value="UniProtKB-SubCell"/>
</dbReference>
<gene>
    <name evidence="7" type="ordered locus">Fraau_0245</name>
</gene>
<dbReference type="InterPro" id="IPR004960">
    <property type="entry name" value="LipA_acyltrans"/>
</dbReference>
<dbReference type="AlphaFoldDB" id="H8L2A6"/>
<evidence type="ECO:0000256" key="3">
    <source>
        <dbReference type="ARBA" id="ARBA00022519"/>
    </source>
</evidence>
<dbReference type="EMBL" id="CP003350">
    <property type="protein sequence ID" value="AFC84740.1"/>
    <property type="molecule type" value="Genomic_DNA"/>
</dbReference>
<organism evidence="7 8">
    <name type="scientific">Frateuria aurantia (strain ATCC 33424 / DSM 6220 / KCTC 2777 / LMG 1558 / NBRC 3245 / NCIMB 13370)</name>
    <name type="common">Acetobacter aurantius</name>
    <dbReference type="NCBI Taxonomy" id="767434"/>
    <lineage>
        <taxon>Bacteria</taxon>
        <taxon>Pseudomonadati</taxon>
        <taxon>Pseudomonadota</taxon>
        <taxon>Gammaproteobacteria</taxon>
        <taxon>Lysobacterales</taxon>
        <taxon>Rhodanobacteraceae</taxon>
        <taxon>Frateuria</taxon>
    </lineage>
</organism>
<dbReference type="Proteomes" id="UP000005234">
    <property type="component" value="Chromosome"/>
</dbReference>
<keyword evidence="3" id="KW-0997">Cell inner membrane</keyword>
<sequence>MRPDIYLVYLLLRLVGCLPLRWLHALGSALGWLSFHLARRSRRVVATNLRIARPQLEGSELQRQTLLAMQETCKSGTELAKIWGRGPEVALKLVREVCGQDLLDEALASGKGVIIAAPHHGCWELLNFWVAARSRLAILYRPPRIAALEQLLRKARGPGAPEQIRADAGGVRTLYRWLSGGGAAGVLPDQKPRAGEGQFAPFFSREALTMVLLPRVAQRTGSRVLYGFVERLPAGQGYRVHFLPAAPEIFSPDIKTACTALNRGVEACVEVAFSQYQWHYKRFSLSPTPGEPSPYR</sequence>
<evidence type="ECO:0000256" key="1">
    <source>
        <dbReference type="ARBA" id="ARBA00004533"/>
    </source>
</evidence>
<evidence type="ECO:0000313" key="8">
    <source>
        <dbReference type="Proteomes" id="UP000005234"/>
    </source>
</evidence>
<name>H8L2A6_FRAAD</name>
<comment type="subcellular location">
    <subcellularLocation>
        <location evidence="1">Cell inner membrane</location>
    </subcellularLocation>
</comment>
<keyword evidence="2" id="KW-1003">Cell membrane</keyword>
<evidence type="ECO:0000256" key="4">
    <source>
        <dbReference type="ARBA" id="ARBA00022679"/>
    </source>
</evidence>
<reference evidence="7" key="1">
    <citation type="submission" date="2012-02" db="EMBL/GenBank/DDBJ databases">
        <title>The complete genome of Frateuria aurantia DSM 6220.</title>
        <authorList>
            <consortium name="US DOE Joint Genome Institute (JGI-PGF)"/>
            <person name="Lucas S."/>
            <person name="Copeland A."/>
            <person name="Lapidus A."/>
            <person name="Glavina del Rio T."/>
            <person name="Dalin E."/>
            <person name="Tice H."/>
            <person name="Bruce D."/>
            <person name="Goodwin L."/>
            <person name="Pitluck S."/>
            <person name="Peters L."/>
            <person name="Ovchinnikova G."/>
            <person name="Teshima H."/>
            <person name="Kyrpides N."/>
            <person name="Mavromatis K."/>
            <person name="Ivanova N."/>
            <person name="Brettin T."/>
            <person name="Detter J.C."/>
            <person name="Han C."/>
            <person name="Larimer F."/>
            <person name="Land M."/>
            <person name="Hauser L."/>
            <person name="Markowitz V."/>
            <person name="Cheng J.-F."/>
            <person name="Hugenholtz P."/>
            <person name="Woyke T."/>
            <person name="Wu D."/>
            <person name="Brambilla E."/>
            <person name="Klenk H.-P."/>
            <person name="Eisen J.A."/>
        </authorList>
    </citation>
    <scope>NUCLEOTIDE SEQUENCE</scope>
    <source>
        <strain evidence="7">DSM 6220</strain>
    </source>
</reference>
<dbReference type="CDD" id="cd07984">
    <property type="entry name" value="LPLAT_LABLAT-like"/>
    <property type="match status" value="1"/>
</dbReference>
<dbReference type="KEGG" id="fau:Fraau_0245"/>
<dbReference type="RefSeq" id="WP_014401746.1">
    <property type="nucleotide sequence ID" value="NC_017033.1"/>
</dbReference>
<dbReference type="GO" id="GO:0016746">
    <property type="term" value="F:acyltransferase activity"/>
    <property type="evidence" value="ECO:0007669"/>
    <property type="project" value="UniProtKB-KW"/>
</dbReference>
<dbReference type="PANTHER" id="PTHR30606:SF10">
    <property type="entry name" value="PHOSPHATIDYLINOSITOL MANNOSIDE ACYLTRANSFERASE"/>
    <property type="match status" value="1"/>
</dbReference>
<keyword evidence="4 7" id="KW-0808">Transferase</keyword>